<organism evidence="2">
    <name type="scientific">Arundo donax</name>
    <name type="common">Giant reed</name>
    <name type="synonym">Donax arundinaceus</name>
    <dbReference type="NCBI Taxonomy" id="35708"/>
    <lineage>
        <taxon>Eukaryota</taxon>
        <taxon>Viridiplantae</taxon>
        <taxon>Streptophyta</taxon>
        <taxon>Embryophyta</taxon>
        <taxon>Tracheophyta</taxon>
        <taxon>Spermatophyta</taxon>
        <taxon>Magnoliopsida</taxon>
        <taxon>Liliopsida</taxon>
        <taxon>Poales</taxon>
        <taxon>Poaceae</taxon>
        <taxon>PACMAD clade</taxon>
        <taxon>Arundinoideae</taxon>
        <taxon>Arundineae</taxon>
        <taxon>Arundo</taxon>
    </lineage>
</organism>
<feature type="region of interest" description="Disordered" evidence="1">
    <location>
        <begin position="25"/>
        <end position="80"/>
    </location>
</feature>
<evidence type="ECO:0000313" key="2">
    <source>
        <dbReference type="EMBL" id="JAD88141.1"/>
    </source>
</evidence>
<dbReference type="EMBL" id="GBRH01209754">
    <property type="protein sequence ID" value="JAD88141.1"/>
    <property type="molecule type" value="Transcribed_RNA"/>
</dbReference>
<accession>A0A0A9DK31</accession>
<feature type="compositionally biased region" description="Basic and acidic residues" evidence="1">
    <location>
        <begin position="27"/>
        <end position="75"/>
    </location>
</feature>
<feature type="region of interest" description="Disordered" evidence="1">
    <location>
        <begin position="120"/>
        <end position="152"/>
    </location>
</feature>
<sequence>MEMGNKLYLISLKVEGLLLEDDLGYFENKDDGNDDPNDKGLKDEINKEGMDTDQQDPRDQNTKDKSKMDTLEPSKHINASGSKTVPLWASMFLDKEIDGAIDSEFGEMQCTNLLREMELADSESEEEDNHNLVSDGSEEEMTTLYLDNGTGT</sequence>
<reference evidence="2" key="2">
    <citation type="journal article" date="2015" name="Data Brief">
        <title>Shoot transcriptome of the giant reed, Arundo donax.</title>
        <authorList>
            <person name="Barrero R.A."/>
            <person name="Guerrero F.D."/>
            <person name="Moolhuijzen P."/>
            <person name="Goolsby J.A."/>
            <person name="Tidwell J."/>
            <person name="Bellgard S.E."/>
            <person name="Bellgard M.I."/>
        </authorList>
    </citation>
    <scope>NUCLEOTIDE SEQUENCE</scope>
    <source>
        <tissue evidence="2">Shoot tissue taken approximately 20 cm above the soil surface</tissue>
    </source>
</reference>
<dbReference type="AlphaFoldDB" id="A0A0A9DK31"/>
<protein>
    <submittedName>
        <fullName evidence="2">Uncharacterized protein</fullName>
    </submittedName>
</protein>
<proteinExistence type="predicted"/>
<reference evidence="2" key="1">
    <citation type="submission" date="2014-09" db="EMBL/GenBank/DDBJ databases">
        <authorList>
            <person name="Magalhaes I.L.F."/>
            <person name="Oliveira U."/>
            <person name="Santos F.R."/>
            <person name="Vidigal T.H.D.A."/>
            <person name="Brescovit A.D."/>
            <person name="Santos A.J."/>
        </authorList>
    </citation>
    <scope>NUCLEOTIDE SEQUENCE</scope>
    <source>
        <tissue evidence="2">Shoot tissue taken approximately 20 cm above the soil surface</tissue>
    </source>
</reference>
<name>A0A0A9DK31_ARUDO</name>
<evidence type="ECO:0000256" key="1">
    <source>
        <dbReference type="SAM" id="MobiDB-lite"/>
    </source>
</evidence>